<dbReference type="RefSeq" id="WP_069313996.1">
    <property type="nucleotide sequence ID" value="NZ_MDTU01000002.1"/>
</dbReference>
<name>A0ABX2ZY57_9GAMM</name>
<dbReference type="InterPro" id="IPR035093">
    <property type="entry name" value="RelE/ParE_toxin_dom_sf"/>
</dbReference>
<protein>
    <recommendedName>
        <fullName evidence="3">Addiction module toxin RelE</fullName>
    </recommendedName>
</protein>
<evidence type="ECO:0000313" key="1">
    <source>
        <dbReference type="EMBL" id="ODN41531.1"/>
    </source>
</evidence>
<dbReference type="Proteomes" id="UP000094329">
    <property type="component" value="Unassembled WGS sequence"/>
</dbReference>
<dbReference type="InterPro" id="IPR031552">
    <property type="entry name" value="ParE-like_toxin"/>
</dbReference>
<dbReference type="Pfam" id="PF15781">
    <property type="entry name" value="ParE-like_toxin"/>
    <property type="match status" value="1"/>
</dbReference>
<organism evidence="1 2">
    <name type="scientific">Piscirickettsia litoralis</name>
    <dbReference type="NCBI Taxonomy" id="1891921"/>
    <lineage>
        <taxon>Bacteria</taxon>
        <taxon>Pseudomonadati</taxon>
        <taxon>Pseudomonadota</taxon>
        <taxon>Gammaproteobacteria</taxon>
        <taxon>Thiotrichales</taxon>
        <taxon>Piscirickettsiaceae</taxon>
        <taxon>Piscirickettsia</taxon>
    </lineage>
</organism>
<sequence>MKIQLTTRFRKAAKKLPTSLKKELEKAINVVCKEPDIGEVKKGDLGGVRVYKFKMQKQLTLLAYVYDKDKDEIIITFVTFGSHENFYTEVKKYVN</sequence>
<dbReference type="SUPFAM" id="SSF143011">
    <property type="entry name" value="RelE-like"/>
    <property type="match status" value="1"/>
</dbReference>
<comment type="caution">
    <text evidence="1">The sequence shown here is derived from an EMBL/GenBank/DDBJ whole genome shotgun (WGS) entry which is preliminary data.</text>
</comment>
<dbReference type="EMBL" id="MDTU01000002">
    <property type="protein sequence ID" value="ODN41531.1"/>
    <property type="molecule type" value="Genomic_DNA"/>
</dbReference>
<evidence type="ECO:0000313" key="2">
    <source>
        <dbReference type="Proteomes" id="UP000094329"/>
    </source>
</evidence>
<evidence type="ECO:0008006" key="3">
    <source>
        <dbReference type="Google" id="ProtNLM"/>
    </source>
</evidence>
<keyword evidence="2" id="KW-1185">Reference proteome</keyword>
<gene>
    <name evidence="1" type="ORF">BGC07_15600</name>
</gene>
<dbReference type="Gene3D" id="3.30.2310.20">
    <property type="entry name" value="RelE-like"/>
    <property type="match status" value="1"/>
</dbReference>
<reference evidence="1 2" key="1">
    <citation type="submission" date="2016-08" db="EMBL/GenBank/DDBJ databases">
        <title>Draft genome sequence of Candidatus Piscirickettsia litoralis, from seawater.</title>
        <authorList>
            <person name="Wan X."/>
            <person name="Lee A.J."/>
            <person name="Hou S."/>
            <person name="Donachie S.P."/>
        </authorList>
    </citation>
    <scope>NUCLEOTIDE SEQUENCE [LARGE SCALE GENOMIC DNA]</scope>
    <source>
        <strain evidence="1 2">Y2</strain>
    </source>
</reference>
<accession>A0ABX2ZY57</accession>
<proteinExistence type="predicted"/>